<evidence type="ECO:0000313" key="1">
    <source>
        <dbReference type="EMBL" id="KAK3002000.1"/>
    </source>
</evidence>
<protein>
    <submittedName>
        <fullName evidence="1">Uncharacterized protein</fullName>
    </submittedName>
</protein>
<dbReference type="AlphaFoldDB" id="A0AA88V7J6"/>
<comment type="caution">
    <text evidence="1">The sequence shown here is derived from an EMBL/GenBank/DDBJ whole genome shotgun (WGS) entry which is preliminary data.</text>
</comment>
<proteinExistence type="predicted"/>
<keyword evidence="2" id="KW-1185">Reference proteome</keyword>
<gene>
    <name evidence="1" type="ORF">RJ639_020926</name>
</gene>
<sequence>MIAECCGGRFSGSVDSLSVAEEFWGGDEQDGGGVPGSATFPYLKRAERWCVSLCIKGSQGIHYALKDKALAALVIEDKKRQYAAAEKHLEDVLQSALATSE</sequence>
<dbReference type="EMBL" id="JAVXUP010002675">
    <property type="protein sequence ID" value="KAK3002000.1"/>
    <property type="molecule type" value="Genomic_DNA"/>
</dbReference>
<accession>A0AA88V7J6</accession>
<dbReference type="Proteomes" id="UP001188597">
    <property type="component" value="Unassembled WGS sequence"/>
</dbReference>
<evidence type="ECO:0000313" key="2">
    <source>
        <dbReference type="Proteomes" id="UP001188597"/>
    </source>
</evidence>
<organism evidence="1 2">
    <name type="scientific">Escallonia herrerae</name>
    <dbReference type="NCBI Taxonomy" id="1293975"/>
    <lineage>
        <taxon>Eukaryota</taxon>
        <taxon>Viridiplantae</taxon>
        <taxon>Streptophyta</taxon>
        <taxon>Embryophyta</taxon>
        <taxon>Tracheophyta</taxon>
        <taxon>Spermatophyta</taxon>
        <taxon>Magnoliopsida</taxon>
        <taxon>eudicotyledons</taxon>
        <taxon>Gunneridae</taxon>
        <taxon>Pentapetalae</taxon>
        <taxon>asterids</taxon>
        <taxon>campanulids</taxon>
        <taxon>Escalloniales</taxon>
        <taxon>Escalloniaceae</taxon>
        <taxon>Escallonia</taxon>
    </lineage>
</organism>
<name>A0AA88V7J6_9ASTE</name>
<reference evidence="1" key="1">
    <citation type="submission" date="2022-12" db="EMBL/GenBank/DDBJ databases">
        <title>Draft genome assemblies for two species of Escallonia (Escalloniales).</title>
        <authorList>
            <person name="Chanderbali A."/>
            <person name="Dervinis C."/>
            <person name="Anghel I."/>
            <person name="Soltis D."/>
            <person name="Soltis P."/>
            <person name="Zapata F."/>
        </authorList>
    </citation>
    <scope>NUCLEOTIDE SEQUENCE</scope>
    <source>
        <strain evidence="1">UCBG64.0493</strain>
        <tissue evidence="1">Leaf</tissue>
    </source>
</reference>